<organism evidence="1 2">
    <name type="scientific">Lunasporangiospora selenospora</name>
    <dbReference type="NCBI Taxonomy" id="979761"/>
    <lineage>
        <taxon>Eukaryota</taxon>
        <taxon>Fungi</taxon>
        <taxon>Fungi incertae sedis</taxon>
        <taxon>Mucoromycota</taxon>
        <taxon>Mortierellomycotina</taxon>
        <taxon>Mortierellomycetes</taxon>
        <taxon>Mortierellales</taxon>
        <taxon>Mortierellaceae</taxon>
        <taxon>Lunasporangiospora</taxon>
    </lineage>
</organism>
<accession>A0A9P6KH90</accession>
<dbReference type="EMBL" id="JAABOA010000176">
    <property type="protein sequence ID" value="KAF9585474.1"/>
    <property type="molecule type" value="Genomic_DNA"/>
</dbReference>
<dbReference type="AlphaFoldDB" id="A0A9P6KH90"/>
<protein>
    <submittedName>
        <fullName evidence="1">Uncharacterized protein</fullName>
    </submittedName>
</protein>
<evidence type="ECO:0000313" key="1">
    <source>
        <dbReference type="EMBL" id="KAF9585474.1"/>
    </source>
</evidence>
<name>A0A9P6KH90_9FUNG</name>
<dbReference type="Proteomes" id="UP000780801">
    <property type="component" value="Unassembled WGS sequence"/>
</dbReference>
<comment type="caution">
    <text evidence="1">The sequence shown here is derived from an EMBL/GenBank/DDBJ whole genome shotgun (WGS) entry which is preliminary data.</text>
</comment>
<keyword evidence="2" id="KW-1185">Reference proteome</keyword>
<sequence>MRYTNLSVLADATPKNTAGFAVELLTPDPSDEGEGDWAATRQEEREMLRKRPTIAVMVAKETLEDDEDRQV</sequence>
<reference evidence="1" key="1">
    <citation type="journal article" date="2020" name="Fungal Divers.">
        <title>Resolving the Mortierellaceae phylogeny through synthesis of multi-gene phylogenetics and phylogenomics.</title>
        <authorList>
            <person name="Vandepol N."/>
            <person name="Liber J."/>
            <person name="Desiro A."/>
            <person name="Na H."/>
            <person name="Kennedy M."/>
            <person name="Barry K."/>
            <person name="Grigoriev I.V."/>
            <person name="Miller A.N."/>
            <person name="O'Donnell K."/>
            <person name="Stajich J.E."/>
            <person name="Bonito G."/>
        </authorList>
    </citation>
    <scope>NUCLEOTIDE SEQUENCE</scope>
    <source>
        <strain evidence="1">KOD1015</strain>
    </source>
</reference>
<evidence type="ECO:0000313" key="2">
    <source>
        <dbReference type="Proteomes" id="UP000780801"/>
    </source>
</evidence>
<gene>
    <name evidence="1" type="ORF">BGW38_002215</name>
</gene>
<proteinExistence type="predicted"/>